<evidence type="ECO:0000313" key="1">
    <source>
        <dbReference type="EMBL" id="MDH8679351.1"/>
    </source>
</evidence>
<dbReference type="RefSeq" id="WP_281095247.1">
    <property type="nucleotide sequence ID" value="NZ_JARYZI010000011.1"/>
</dbReference>
<proteinExistence type="predicted"/>
<dbReference type="Gene3D" id="3.40.720.10">
    <property type="entry name" value="Alkaline Phosphatase, subunit A"/>
    <property type="match status" value="1"/>
</dbReference>
<dbReference type="Proteomes" id="UP001158045">
    <property type="component" value="Unassembled WGS sequence"/>
</dbReference>
<evidence type="ECO:0000313" key="2">
    <source>
        <dbReference type="Proteomes" id="UP001158045"/>
    </source>
</evidence>
<dbReference type="InterPro" id="IPR017850">
    <property type="entry name" value="Alkaline_phosphatase_core_sf"/>
</dbReference>
<dbReference type="PANTHER" id="PTHR10151">
    <property type="entry name" value="ECTONUCLEOTIDE PYROPHOSPHATASE/PHOSPHODIESTERASE"/>
    <property type="match status" value="1"/>
</dbReference>
<accession>A0ABT6NG09</accession>
<dbReference type="PANTHER" id="PTHR10151:SF120">
    <property type="entry name" value="BIS(5'-ADENOSYL)-TRIPHOSPHATASE"/>
    <property type="match status" value="1"/>
</dbReference>
<dbReference type="Pfam" id="PF01663">
    <property type="entry name" value="Phosphodiest"/>
    <property type="match status" value="1"/>
</dbReference>
<dbReference type="CDD" id="cd16018">
    <property type="entry name" value="Enpp"/>
    <property type="match status" value="1"/>
</dbReference>
<keyword evidence="2" id="KW-1185">Reference proteome</keyword>
<dbReference type="EMBL" id="JARYZI010000011">
    <property type="protein sequence ID" value="MDH8679351.1"/>
    <property type="molecule type" value="Genomic_DNA"/>
</dbReference>
<dbReference type="SUPFAM" id="SSF53649">
    <property type="entry name" value="Alkaline phosphatase-like"/>
    <property type="match status" value="1"/>
</dbReference>
<comment type="caution">
    <text evidence="1">The sequence shown here is derived from an EMBL/GenBank/DDBJ whole genome shotgun (WGS) entry which is preliminary data.</text>
</comment>
<gene>
    <name evidence="1" type="ORF">QE109_14430</name>
</gene>
<dbReference type="InterPro" id="IPR002591">
    <property type="entry name" value="Phosphodiest/P_Trfase"/>
</dbReference>
<name>A0ABT6NG09_9FIRM</name>
<protein>
    <submittedName>
        <fullName evidence="1">Ectonucleotide pyrophosphatase/phosphodiesterase</fullName>
    </submittedName>
</protein>
<reference evidence="1 2" key="1">
    <citation type="submission" date="2023-04" db="EMBL/GenBank/DDBJ databases">
        <title>Fusibacter bizertensis strain WBS, isolated from littoral bottom sediments of the Arctic seas - biochemical and genomic analysis.</title>
        <authorList>
            <person name="Brioukhanov A.L."/>
        </authorList>
    </citation>
    <scope>NUCLEOTIDE SEQUENCE [LARGE SCALE GENOMIC DNA]</scope>
    <source>
        <strain evidence="1 2">WBS</strain>
    </source>
</reference>
<organism evidence="1 2">
    <name type="scientific">Fusibacter bizertensis</name>
    <dbReference type="NCBI Taxonomy" id="1488331"/>
    <lineage>
        <taxon>Bacteria</taxon>
        <taxon>Bacillati</taxon>
        <taxon>Bacillota</taxon>
        <taxon>Clostridia</taxon>
        <taxon>Eubacteriales</taxon>
        <taxon>Eubacteriales Family XII. Incertae Sedis</taxon>
        <taxon>Fusibacter</taxon>
    </lineage>
</organism>
<sequence>MNNKLVIISIDALQTQDLEVLRELPTFSKILEKASIVKNIKEVYPTLTNVNHVSIITGVTPAVHGVYHNQYPYVPEKDNNWNVIGYNWIWENSAIKVPTLIDAANEAGLVTAVAHWPTLGGTKPHYNFSEIWPYLFGSPKESYSACSSPEVIDKYFDKYVADFDFAKSFDVDQFVVPIASDMINDYHPDLLLTHLILLDGYRHKTGNNSEYVKKALTNMDRHLQKLITATIEAGTYENTNFIIVGDHGQIDIEQEFQLNIPFVEAGLISIDSDTTDTIVTDYKAYSFSAGFSSHIIVKDPTDEVILSKVQNLLTSLQKKYPEYIEKVYTVKEAAAEGLTGPFGFVVEGTKGTCFGLKYTGELIIKASAPDYHQYKSNHGYHPSKGPKPLMIAFGPDIKEGAIIENASVLNECATFCKLLGIKMPTAHQEFLDIIK</sequence>